<dbReference type="InterPro" id="IPR046348">
    <property type="entry name" value="SIS_dom_sf"/>
</dbReference>
<reference evidence="3" key="1">
    <citation type="journal article" date="2014" name="PLoS ONE">
        <title>Transcriptome-Based Identification of ABC Transporters in the Western Tarnished Plant Bug Lygus hesperus.</title>
        <authorList>
            <person name="Hull J.J."/>
            <person name="Chaney K."/>
            <person name="Geib S.M."/>
            <person name="Fabrick J.A."/>
            <person name="Brent C.S."/>
            <person name="Walsh D."/>
            <person name="Lavine L.C."/>
        </authorList>
    </citation>
    <scope>NUCLEOTIDE SEQUENCE</scope>
</reference>
<dbReference type="GO" id="GO:0006002">
    <property type="term" value="P:fructose 6-phosphate metabolic process"/>
    <property type="evidence" value="ECO:0007669"/>
    <property type="project" value="TreeGrafter"/>
</dbReference>
<reference evidence="3" key="2">
    <citation type="submission" date="2014-07" db="EMBL/GenBank/DDBJ databases">
        <authorList>
            <person name="Hull J."/>
        </authorList>
    </citation>
    <scope>NUCLEOTIDE SEQUENCE</scope>
</reference>
<dbReference type="GO" id="GO:0097367">
    <property type="term" value="F:carbohydrate derivative binding"/>
    <property type="evidence" value="ECO:0007669"/>
    <property type="project" value="InterPro"/>
</dbReference>
<dbReference type="InterPro" id="IPR001347">
    <property type="entry name" value="SIS_dom"/>
</dbReference>
<name>A0A0A9YWE4_LYGHE</name>
<dbReference type="PROSITE" id="PS51464">
    <property type="entry name" value="SIS"/>
    <property type="match status" value="2"/>
</dbReference>
<evidence type="ECO:0000313" key="4">
    <source>
        <dbReference type="EMBL" id="JAQ15967.1"/>
    </source>
</evidence>
<sequence>MALEHCRQCGTLCVGVTNVVGSSISRLTDFGTHLNAGAEVGVASTKAYTSQVVVLVLIVLLLCAHDKDLAKRREEIIAGLGSLSAKIQSTLQFVMKPIKTLAHTLKDAHSFVILGRGYDYATAIEGALKVKELSYVHTEGINSGELKHGPLALVDETLPVLAICSNDKHFSKSKAAVQQVHARRGRVTVITNAPDDGELHESATEIITVPQTVDCLQCVLNVIPLQLLSYFMAL</sequence>
<feature type="domain" description="SIS" evidence="2">
    <location>
        <begin position="101"/>
        <end position="234"/>
    </location>
</feature>
<dbReference type="PANTHER" id="PTHR10937:SF0">
    <property type="entry name" value="GLUTAMINE--FRUCTOSE-6-PHOSPHATE TRANSAMINASE (ISOMERIZING)"/>
    <property type="match status" value="1"/>
</dbReference>
<evidence type="ECO:0000256" key="1">
    <source>
        <dbReference type="ARBA" id="ARBA00022737"/>
    </source>
</evidence>
<dbReference type="Pfam" id="PF01380">
    <property type="entry name" value="SIS"/>
    <property type="match status" value="2"/>
</dbReference>
<keyword evidence="1" id="KW-0677">Repeat</keyword>
<dbReference type="EMBL" id="GDHC01002662">
    <property type="protein sequence ID" value="JAQ15967.1"/>
    <property type="molecule type" value="Transcribed_RNA"/>
</dbReference>
<dbReference type="UniPathway" id="UPA00113">
    <property type="reaction ID" value="UER00528"/>
</dbReference>
<dbReference type="SUPFAM" id="SSF53697">
    <property type="entry name" value="SIS domain"/>
    <property type="match status" value="1"/>
</dbReference>
<dbReference type="FunFam" id="3.40.50.10490:FF:000002">
    <property type="entry name" value="Glutamine--fructose-6-phosphate aminotransferase [isomerizing]"/>
    <property type="match status" value="1"/>
</dbReference>
<dbReference type="CDD" id="cd05008">
    <property type="entry name" value="SIS_GlmS_GlmD_1"/>
    <property type="match status" value="1"/>
</dbReference>
<proteinExistence type="predicted"/>
<reference evidence="4" key="3">
    <citation type="journal article" date="2016" name="Gigascience">
        <title>De novo construction of an expanded transcriptome assembly for the western tarnished plant bug, Lygus hesperus.</title>
        <authorList>
            <person name="Tassone E.E."/>
            <person name="Geib S.M."/>
            <person name="Hall B."/>
            <person name="Fabrick J.A."/>
            <person name="Brent C.S."/>
            <person name="Hull J.J."/>
        </authorList>
    </citation>
    <scope>NUCLEOTIDE SEQUENCE</scope>
</reference>
<dbReference type="AlphaFoldDB" id="A0A0A9YWE4"/>
<dbReference type="InterPro" id="IPR035466">
    <property type="entry name" value="GlmS/AgaS_SIS"/>
</dbReference>
<dbReference type="GO" id="GO:0006487">
    <property type="term" value="P:protein N-linked glycosylation"/>
    <property type="evidence" value="ECO:0007669"/>
    <property type="project" value="TreeGrafter"/>
</dbReference>
<dbReference type="GO" id="GO:0004360">
    <property type="term" value="F:glutamine-fructose-6-phosphate transaminase (isomerizing) activity"/>
    <property type="evidence" value="ECO:0007669"/>
    <property type="project" value="TreeGrafter"/>
</dbReference>
<dbReference type="PANTHER" id="PTHR10937">
    <property type="entry name" value="GLUCOSAMINE--FRUCTOSE-6-PHOSPHATE AMINOTRANSFERASE, ISOMERIZING"/>
    <property type="match status" value="1"/>
</dbReference>
<gene>
    <name evidence="3" type="primary">GFPT2_4</name>
    <name evidence="4" type="synonym">GFPT2</name>
    <name evidence="3" type="ORF">CM83_11661</name>
    <name evidence="4" type="ORF">g.6048</name>
</gene>
<dbReference type="GO" id="GO:0006048">
    <property type="term" value="P:UDP-N-acetylglucosamine biosynthetic process"/>
    <property type="evidence" value="ECO:0007669"/>
    <property type="project" value="UniProtKB-UniPathway"/>
</dbReference>
<dbReference type="CDD" id="cd05009">
    <property type="entry name" value="SIS_GlmS_GlmD_2"/>
    <property type="match status" value="1"/>
</dbReference>
<protein>
    <submittedName>
        <fullName evidence="3">Glucosamine--fructose-6-phosphate aminotransferase [isomerizing] 2</fullName>
    </submittedName>
</protein>
<keyword evidence="3" id="KW-0032">Aminotransferase</keyword>
<accession>A0A0A9YWE4</accession>
<dbReference type="EMBL" id="GBHO01007095">
    <property type="protein sequence ID" value="JAG36509.1"/>
    <property type="molecule type" value="Transcribed_RNA"/>
</dbReference>
<keyword evidence="3" id="KW-0808">Transferase</keyword>
<evidence type="ECO:0000313" key="3">
    <source>
        <dbReference type="EMBL" id="JAG36509.1"/>
    </source>
</evidence>
<evidence type="ECO:0000259" key="2">
    <source>
        <dbReference type="PROSITE" id="PS51464"/>
    </source>
</evidence>
<organism evidence="3">
    <name type="scientific">Lygus hesperus</name>
    <name type="common">Western plant bug</name>
    <dbReference type="NCBI Taxonomy" id="30085"/>
    <lineage>
        <taxon>Eukaryota</taxon>
        <taxon>Metazoa</taxon>
        <taxon>Ecdysozoa</taxon>
        <taxon>Arthropoda</taxon>
        <taxon>Hexapoda</taxon>
        <taxon>Insecta</taxon>
        <taxon>Pterygota</taxon>
        <taxon>Neoptera</taxon>
        <taxon>Paraneoptera</taxon>
        <taxon>Hemiptera</taxon>
        <taxon>Heteroptera</taxon>
        <taxon>Panheteroptera</taxon>
        <taxon>Cimicomorpha</taxon>
        <taxon>Miridae</taxon>
        <taxon>Mirini</taxon>
        <taxon>Lygus</taxon>
    </lineage>
</organism>
<dbReference type="Gene3D" id="3.40.50.10490">
    <property type="entry name" value="Glucose-6-phosphate isomerase like protein, domain 1"/>
    <property type="match status" value="2"/>
</dbReference>
<feature type="domain" description="SIS" evidence="2">
    <location>
        <begin position="1"/>
        <end position="68"/>
    </location>
</feature>
<dbReference type="InterPro" id="IPR035490">
    <property type="entry name" value="GlmS/FrlB_SIS"/>
</dbReference>